<dbReference type="AlphaFoldDB" id="A0A7S3L942"/>
<dbReference type="GO" id="GO:0004252">
    <property type="term" value="F:serine-type endopeptidase activity"/>
    <property type="evidence" value="ECO:0007669"/>
    <property type="project" value="InterPro"/>
</dbReference>
<dbReference type="InterPro" id="IPR035952">
    <property type="entry name" value="Rhomboid-like_sf"/>
</dbReference>
<dbReference type="GO" id="GO:0005794">
    <property type="term" value="C:Golgi apparatus"/>
    <property type="evidence" value="ECO:0007669"/>
    <property type="project" value="TreeGrafter"/>
</dbReference>
<feature type="domain" description="Peptidase S54 rhomboid" evidence="7">
    <location>
        <begin position="64"/>
        <end position="208"/>
    </location>
</feature>
<evidence type="ECO:0000256" key="6">
    <source>
        <dbReference type="SAM" id="Phobius"/>
    </source>
</evidence>
<dbReference type="PANTHER" id="PTHR13377">
    <property type="entry name" value="PLACENTAL PROTEIN 6"/>
    <property type="match status" value="1"/>
</dbReference>
<feature type="compositionally biased region" description="Low complexity" evidence="5">
    <location>
        <begin position="296"/>
        <end position="314"/>
    </location>
</feature>
<evidence type="ECO:0000256" key="3">
    <source>
        <dbReference type="ARBA" id="ARBA00022989"/>
    </source>
</evidence>
<feature type="transmembrane region" description="Helical" evidence="6">
    <location>
        <begin position="104"/>
        <end position="129"/>
    </location>
</feature>
<dbReference type="SMART" id="SM01160">
    <property type="entry name" value="DUF1751"/>
    <property type="match status" value="1"/>
</dbReference>
<proteinExistence type="predicted"/>
<evidence type="ECO:0000259" key="7">
    <source>
        <dbReference type="Pfam" id="PF01694"/>
    </source>
</evidence>
<feature type="region of interest" description="Disordered" evidence="5">
    <location>
        <begin position="293"/>
        <end position="326"/>
    </location>
</feature>
<feature type="transmembrane region" description="Helical" evidence="6">
    <location>
        <begin position="28"/>
        <end position="48"/>
    </location>
</feature>
<evidence type="ECO:0000256" key="5">
    <source>
        <dbReference type="SAM" id="MobiDB-lite"/>
    </source>
</evidence>
<feature type="transmembrane region" description="Helical" evidence="6">
    <location>
        <begin position="181"/>
        <end position="207"/>
    </location>
</feature>
<dbReference type="GO" id="GO:0016020">
    <property type="term" value="C:membrane"/>
    <property type="evidence" value="ECO:0007669"/>
    <property type="project" value="UniProtKB-SubCell"/>
</dbReference>
<feature type="transmembrane region" description="Helical" evidence="6">
    <location>
        <begin position="69"/>
        <end position="92"/>
    </location>
</feature>
<feature type="transmembrane region" description="Helical" evidence="6">
    <location>
        <begin position="136"/>
        <end position="161"/>
    </location>
</feature>
<comment type="subcellular location">
    <subcellularLocation>
        <location evidence="1">Membrane</location>
        <topology evidence="1">Multi-pass membrane protein</topology>
    </subcellularLocation>
</comment>
<dbReference type="InterPro" id="IPR022764">
    <property type="entry name" value="Peptidase_S54_rhomboid_dom"/>
</dbReference>
<name>A0A7S3L942_9STRA</name>
<protein>
    <recommendedName>
        <fullName evidence="7">Peptidase S54 rhomboid domain-containing protein</fullName>
    </recommendedName>
</protein>
<sequence length="345" mass="37429">MSMPSDGGPSPPNPFLSAYENFRDNTPFFTRSILMVSTASYLFSWIYNYQMALATIPYFVCFQFEIYRIVLSPLVNTHLFTLLFAFLSFLQLGKRLEYSMGTVAFGWFCGGVALLANTGFLVFCVLIYAMTREKGYLMASASGVWLILFGAIAAECVQAPAEMKRRFFFCEVPVCYYPVALFALFSFFGGGLSSIAYAISVGVGYLFGQGRLDHILKLSGGKAQEWENGVLAKWASRPGWVVDHAAIGSDAWSQVPTSEMGMMGSSFFRPAQVPATDGSVDSRGGTPSVGSIIMPGNRNASSSNAESSFVGSSGHTLGGGTANRRVTDARAARLQALERRGEHAV</sequence>
<dbReference type="SUPFAM" id="SSF144091">
    <property type="entry name" value="Rhomboid-like"/>
    <property type="match status" value="1"/>
</dbReference>
<keyword evidence="2 6" id="KW-0812">Transmembrane</keyword>
<organism evidence="8">
    <name type="scientific">Amphora coffeiformis</name>
    <dbReference type="NCBI Taxonomy" id="265554"/>
    <lineage>
        <taxon>Eukaryota</taxon>
        <taxon>Sar</taxon>
        <taxon>Stramenopiles</taxon>
        <taxon>Ochrophyta</taxon>
        <taxon>Bacillariophyta</taxon>
        <taxon>Bacillariophyceae</taxon>
        <taxon>Bacillariophycidae</taxon>
        <taxon>Thalassiophysales</taxon>
        <taxon>Catenulaceae</taxon>
        <taxon>Amphora</taxon>
    </lineage>
</organism>
<evidence type="ECO:0000256" key="4">
    <source>
        <dbReference type="ARBA" id="ARBA00023136"/>
    </source>
</evidence>
<keyword evidence="4 6" id="KW-0472">Membrane</keyword>
<gene>
    <name evidence="8" type="ORF">ACOF00016_LOCUS11781</name>
</gene>
<dbReference type="EMBL" id="HBIM01014854">
    <property type="protein sequence ID" value="CAE0414549.1"/>
    <property type="molecule type" value="Transcribed_RNA"/>
</dbReference>
<dbReference type="Gene3D" id="1.20.1540.10">
    <property type="entry name" value="Rhomboid-like"/>
    <property type="match status" value="1"/>
</dbReference>
<reference evidence="8" key="1">
    <citation type="submission" date="2021-01" db="EMBL/GenBank/DDBJ databases">
        <authorList>
            <person name="Corre E."/>
            <person name="Pelletier E."/>
            <person name="Niang G."/>
            <person name="Scheremetjew M."/>
            <person name="Finn R."/>
            <person name="Kale V."/>
            <person name="Holt S."/>
            <person name="Cochrane G."/>
            <person name="Meng A."/>
            <person name="Brown T."/>
            <person name="Cohen L."/>
        </authorList>
    </citation>
    <scope>NUCLEOTIDE SEQUENCE</scope>
    <source>
        <strain evidence="8">CCMP127</strain>
    </source>
</reference>
<evidence type="ECO:0000256" key="2">
    <source>
        <dbReference type="ARBA" id="ARBA00022692"/>
    </source>
</evidence>
<keyword evidence="3 6" id="KW-1133">Transmembrane helix</keyword>
<dbReference type="InterPro" id="IPR013861">
    <property type="entry name" value="TMEM115/Pdh1/Rbl19"/>
</dbReference>
<dbReference type="GO" id="GO:0006890">
    <property type="term" value="P:retrograde vesicle-mediated transport, Golgi to endoplasmic reticulum"/>
    <property type="evidence" value="ECO:0007669"/>
    <property type="project" value="InterPro"/>
</dbReference>
<evidence type="ECO:0000256" key="1">
    <source>
        <dbReference type="ARBA" id="ARBA00004141"/>
    </source>
</evidence>
<dbReference type="Pfam" id="PF01694">
    <property type="entry name" value="Rhomboid"/>
    <property type="match status" value="1"/>
</dbReference>
<accession>A0A7S3L942</accession>
<dbReference type="PANTHER" id="PTHR13377:SF3">
    <property type="entry name" value="TRANSMEMBRANE PROTEIN 115"/>
    <property type="match status" value="1"/>
</dbReference>
<evidence type="ECO:0000313" key="8">
    <source>
        <dbReference type="EMBL" id="CAE0414549.1"/>
    </source>
</evidence>